<proteinExistence type="predicted"/>
<evidence type="ECO:0000256" key="3">
    <source>
        <dbReference type="ARBA" id="ARBA00022821"/>
    </source>
</evidence>
<dbReference type="InParanoid" id="V4RY91"/>
<feature type="domain" description="Disease resistance N-terminal" evidence="4">
    <location>
        <begin position="7"/>
        <end position="56"/>
    </location>
</feature>
<name>V4RY91_CITCL</name>
<evidence type="ECO:0000256" key="2">
    <source>
        <dbReference type="ARBA" id="ARBA00022741"/>
    </source>
</evidence>
<evidence type="ECO:0000259" key="4">
    <source>
        <dbReference type="Pfam" id="PF18052"/>
    </source>
</evidence>
<reference evidence="5 6" key="1">
    <citation type="submission" date="2013-10" db="EMBL/GenBank/DDBJ databases">
        <authorList>
            <consortium name="International Citrus Genome Consortium"/>
            <person name="Jenkins J."/>
            <person name="Schmutz J."/>
            <person name="Prochnik S."/>
            <person name="Rokhsar D."/>
            <person name="Gmitter F."/>
            <person name="Ollitrault P."/>
            <person name="Machado M."/>
            <person name="Talon M."/>
            <person name="Wincker P."/>
            <person name="Jaillon O."/>
            <person name="Morgante M."/>
        </authorList>
    </citation>
    <scope>NUCLEOTIDE SEQUENCE</scope>
    <source>
        <strain evidence="6">cv. Clemenules</strain>
    </source>
</reference>
<sequence length="56" mass="6298">MAEEMTVSTVLDQLSSITQQMNEARLVVGGVVTDVEKLRNHLKAIQEVLDDAEKWQ</sequence>
<dbReference type="GO" id="GO:0000166">
    <property type="term" value="F:nucleotide binding"/>
    <property type="evidence" value="ECO:0007669"/>
    <property type="project" value="UniProtKB-KW"/>
</dbReference>
<dbReference type="EMBL" id="KI536925">
    <property type="protein sequence ID" value="ESR39958.1"/>
    <property type="molecule type" value="Genomic_DNA"/>
</dbReference>
<keyword evidence="6" id="KW-1185">Reference proteome</keyword>
<dbReference type="AlphaFoldDB" id="V4RY91"/>
<protein>
    <recommendedName>
        <fullName evidence="4">Disease resistance N-terminal domain-containing protein</fullName>
    </recommendedName>
</protein>
<dbReference type="KEGG" id="cic:CICLE_v100271792m"/>
<gene>
    <name evidence="5" type="ORF">CICLE_v100271792mg</name>
</gene>
<dbReference type="GO" id="GO:0006952">
    <property type="term" value="P:defense response"/>
    <property type="evidence" value="ECO:0007669"/>
    <property type="project" value="UniProtKB-KW"/>
</dbReference>
<accession>V4RY91</accession>
<keyword evidence="1" id="KW-0677">Repeat</keyword>
<keyword evidence="3" id="KW-0611">Plant defense</keyword>
<dbReference type="Pfam" id="PF18052">
    <property type="entry name" value="Rx_N"/>
    <property type="match status" value="1"/>
</dbReference>
<keyword evidence="2" id="KW-0547">Nucleotide-binding</keyword>
<dbReference type="Gramene" id="ESR39958">
    <property type="protein sequence ID" value="ESR39958"/>
    <property type="gene ID" value="CICLE_v100271792mg"/>
</dbReference>
<dbReference type="InterPro" id="IPR041118">
    <property type="entry name" value="Rx_N"/>
</dbReference>
<dbReference type="Proteomes" id="UP000030687">
    <property type="component" value="Unassembled WGS sequence"/>
</dbReference>
<feature type="non-terminal residue" evidence="5">
    <location>
        <position position="56"/>
    </location>
</feature>
<dbReference type="OrthoDB" id="5279713at2759"/>
<dbReference type="Gene3D" id="1.20.5.4130">
    <property type="match status" value="1"/>
</dbReference>
<evidence type="ECO:0000256" key="1">
    <source>
        <dbReference type="ARBA" id="ARBA00022737"/>
    </source>
</evidence>
<evidence type="ECO:0000313" key="6">
    <source>
        <dbReference type="Proteomes" id="UP000030687"/>
    </source>
</evidence>
<organism evidence="5 6">
    <name type="scientific">Citrus clementina</name>
    <name type="common">Clementine</name>
    <name type="synonym">Citrus deliciosa x Citrus sinensis</name>
    <dbReference type="NCBI Taxonomy" id="85681"/>
    <lineage>
        <taxon>Eukaryota</taxon>
        <taxon>Viridiplantae</taxon>
        <taxon>Streptophyta</taxon>
        <taxon>Embryophyta</taxon>
        <taxon>Tracheophyta</taxon>
        <taxon>Spermatophyta</taxon>
        <taxon>Magnoliopsida</taxon>
        <taxon>eudicotyledons</taxon>
        <taxon>Gunneridae</taxon>
        <taxon>Pentapetalae</taxon>
        <taxon>rosids</taxon>
        <taxon>malvids</taxon>
        <taxon>Sapindales</taxon>
        <taxon>Rutaceae</taxon>
        <taxon>Aurantioideae</taxon>
        <taxon>Citrus</taxon>
    </lineage>
</organism>
<evidence type="ECO:0000313" key="5">
    <source>
        <dbReference type="EMBL" id="ESR39958.1"/>
    </source>
</evidence>